<dbReference type="InterPro" id="IPR011162">
    <property type="entry name" value="MHC_I/II-like_Ag-recog"/>
</dbReference>
<dbReference type="InterPro" id="IPR037055">
    <property type="entry name" value="MHC_I-like_Ag-recog_sf"/>
</dbReference>
<reference evidence="4" key="2">
    <citation type="submission" date="2025-09" db="UniProtKB">
        <authorList>
            <consortium name="Ensembl"/>
        </authorList>
    </citation>
    <scope>IDENTIFICATION</scope>
</reference>
<proteinExistence type="inferred from homology"/>
<dbReference type="PROSITE" id="PS50835">
    <property type="entry name" value="IG_LIKE"/>
    <property type="match status" value="1"/>
</dbReference>
<name>A0A8C6SPS9_9GOBI</name>
<dbReference type="Gene3D" id="3.30.500.10">
    <property type="entry name" value="MHC class I-like antigen recognition-like"/>
    <property type="match status" value="1"/>
</dbReference>
<evidence type="ECO:0000256" key="2">
    <source>
        <dbReference type="RuleBase" id="RU004439"/>
    </source>
</evidence>
<dbReference type="FunFam" id="3.30.500.10:FF:000001">
    <property type="entry name" value="H-2 class I histocompatibility antigen, alpha chain"/>
    <property type="match status" value="1"/>
</dbReference>
<dbReference type="SUPFAM" id="SSF48726">
    <property type="entry name" value="Immunoglobulin"/>
    <property type="match status" value="1"/>
</dbReference>
<comment type="similarity">
    <text evidence="2">Belongs to the MHC class I family.</text>
</comment>
<dbReference type="InterPro" id="IPR036179">
    <property type="entry name" value="Ig-like_dom_sf"/>
</dbReference>
<evidence type="ECO:0000313" key="4">
    <source>
        <dbReference type="Ensembl" id="ENSNMLP00000009061.1"/>
    </source>
</evidence>
<protein>
    <recommendedName>
        <fullName evidence="3">Ig-like domain-containing protein</fullName>
    </recommendedName>
</protein>
<dbReference type="Ensembl" id="ENSNMLT00000010265.1">
    <property type="protein sequence ID" value="ENSNMLP00000009061.1"/>
    <property type="gene ID" value="ENSNMLG00000006192.1"/>
</dbReference>
<dbReference type="PANTHER" id="PTHR16675">
    <property type="entry name" value="MHC CLASS I-RELATED"/>
    <property type="match status" value="1"/>
</dbReference>
<dbReference type="InterPro" id="IPR013783">
    <property type="entry name" value="Ig-like_fold"/>
</dbReference>
<keyword evidence="5" id="KW-1185">Reference proteome</keyword>
<dbReference type="SUPFAM" id="SSF54452">
    <property type="entry name" value="MHC antigen-recognition domain"/>
    <property type="match status" value="1"/>
</dbReference>
<sequence length="357" mass="41497">MCDLKLSTILQFGLKCSFSSTVTHSLLYFDTSSTQVPNFPQFVSVAYVNGLQITHYDSNTKREMPKQEWMKKITDEDHEYWDRNTQIALNTEQASKGNTETAKQRLNLTDGLHMWQRMSGCEWDDETNEINGYFQYAFDGEDFIALDLKTETFVAPRPEAVVTKHRWERIGEAVRQKDYITHECVDYLKKYLRNGESVLMRKAPLVSFLQKSPSSPVTCHATGFYPDRAMLFWTKDGEELYEGVDYWEILPNHDGTFQKSADLDLTSVPHQDWERYECVFQLSGVPDKNYRLERSKIRTNGEDGTDYTQIWLQLNEVTLYKFNEITFKCFVSQPRTTPTPTSASLWVLWGCSLSLES</sequence>
<dbReference type="Gene3D" id="2.60.40.10">
    <property type="entry name" value="Immunoglobulins"/>
    <property type="match status" value="1"/>
</dbReference>
<evidence type="ECO:0000313" key="5">
    <source>
        <dbReference type="Proteomes" id="UP000694523"/>
    </source>
</evidence>
<dbReference type="GO" id="GO:0006955">
    <property type="term" value="P:immune response"/>
    <property type="evidence" value="ECO:0007669"/>
    <property type="project" value="TreeGrafter"/>
</dbReference>
<dbReference type="InterPro" id="IPR050208">
    <property type="entry name" value="MHC_class-I_related"/>
</dbReference>
<evidence type="ECO:0000256" key="1">
    <source>
        <dbReference type="ARBA" id="ARBA00023180"/>
    </source>
</evidence>
<dbReference type="InterPro" id="IPR001039">
    <property type="entry name" value="MHC_I_a_a1/a2"/>
</dbReference>
<dbReference type="AlphaFoldDB" id="A0A8C6SPS9"/>
<dbReference type="SMART" id="SM00407">
    <property type="entry name" value="IGc1"/>
    <property type="match status" value="1"/>
</dbReference>
<dbReference type="InterPro" id="IPR003597">
    <property type="entry name" value="Ig_C1-set"/>
</dbReference>
<dbReference type="GO" id="GO:0005615">
    <property type="term" value="C:extracellular space"/>
    <property type="evidence" value="ECO:0007669"/>
    <property type="project" value="TreeGrafter"/>
</dbReference>
<dbReference type="Pfam" id="PF07654">
    <property type="entry name" value="C1-set"/>
    <property type="match status" value="1"/>
</dbReference>
<dbReference type="Pfam" id="PF00129">
    <property type="entry name" value="MHC_I"/>
    <property type="match status" value="1"/>
</dbReference>
<dbReference type="PANTHER" id="PTHR16675:SF237">
    <property type="entry name" value="MHC CLASS I ANTIGEN TRANSCRIPT VARIANT 1-RELATED"/>
    <property type="match status" value="1"/>
</dbReference>
<feature type="domain" description="Ig-like" evidence="3">
    <location>
        <begin position="158"/>
        <end position="278"/>
    </location>
</feature>
<accession>A0A8C6SPS9</accession>
<dbReference type="PRINTS" id="PR01638">
    <property type="entry name" value="MHCCLASSI"/>
</dbReference>
<dbReference type="InterPro" id="IPR007110">
    <property type="entry name" value="Ig-like_dom"/>
</dbReference>
<keyword evidence="1" id="KW-0325">Glycoprotein</keyword>
<evidence type="ECO:0000259" key="3">
    <source>
        <dbReference type="PROSITE" id="PS50835"/>
    </source>
</evidence>
<dbReference type="InterPro" id="IPR011161">
    <property type="entry name" value="MHC_I-like_Ag-recog"/>
</dbReference>
<dbReference type="GO" id="GO:0009897">
    <property type="term" value="C:external side of plasma membrane"/>
    <property type="evidence" value="ECO:0007669"/>
    <property type="project" value="TreeGrafter"/>
</dbReference>
<dbReference type="Proteomes" id="UP000694523">
    <property type="component" value="Unplaced"/>
</dbReference>
<organism evidence="4 5">
    <name type="scientific">Neogobius melanostomus</name>
    <name type="common">round goby</name>
    <dbReference type="NCBI Taxonomy" id="47308"/>
    <lineage>
        <taxon>Eukaryota</taxon>
        <taxon>Metazoa</taxon>
        <taxon>Chordata</taxon>
        <taxon>Craniata</taxon>
        <taxon>Vertebrata</taxon>
        <taxon>Euteleostomi</taxon>
        <taxon>Actinopterygii</taxon>
        <taxon>Neopterygii</taxon>
        <taxon>Teleostei</taxon>
        <taxon>Neoteleostei</taxon>
        <taxon>Acanthomorphata</taxon>
        <taxon>Gobiaria</taxon>
        <taxon>Gobiiformes</taxon>
        <taxon>Gobioidei</taxon>
        <taxon>Gobiidae</taxon>
        <taxon>Benthophilinae</taxon>
        <taxon>Neogobiini</taxon>
        <taxon>Neogobius</taxon>
    </lineage>
</organism>
<reference evidence="4" key="1">
    <citation type="submission" date="2025-08" db="UniProtKB">
        <authorList>
            <consortium name="Ensembl"/>
        </authorList>
    </citation>
    <scope>IDENTIFICATION</scope>
</reference>